<reference evidence="2" key="1">
    <citation type="submission" date="2022-07" db="EMBL/GenBank/DDBJ databases">
        <title>Genome analysis of Parmales, a sister group of diatoms, reveals the evolutionary specialization of diatoms from phago-mixotrophs to photoautotrophs.</title>
        <authorList>
            <person name="Ban H."/>
            <person name="Sato S."/>
            <person name="Yoshikawa S."/>
            <person name="Kazumasa Y."/>
            <person name="Nakamura Y."/>
            <person name="Ichinomiya M."/>
            <person name="Saitoh K."/>
            <person name="Sato N."/>
            <person name="Blanc-Mathieu R."/>
            <person name="Endo H."/>
            <person name="Kuwata A."/>
            <person name="Ogata H."/>
        </authorList>
    </citation>
    <scope>NUCLEOTIDE SEQUENCE</scope>
</reference>
<feature type="region of interest" description="Disordered" evidence="1">
    <location>
        <begin position="1"/>
        <end position="71"/>
    </location>
</feature>
<keyword evidence="3" id="KW-1185">Reference proteome</keyword>
<evidence type="ECO:0000313" key="2">
    <source>
        <dbReference type="EMBL" id="GMI06004.1"/>
    </source>
</evidence>
<feature type="compositionally biased region" description="Basic and acidic residues" evidence="1">
    <location>
        <begin position="15"/>
        <end position="29"/>
    </location>
</feature>
<name>A0A9W7F9T9_9STRA</name>
<sequence length="335" mass="36285">MHSAAGNIIGGVIHGSDHKKNGNNEGGKEKLRRHSLRDGLRDSLRDSLGGKAKGKPKKKMSNNWGSLKKAAKQEGAKIVPKGEEGIDNKLHKIESITSLVEIATSKKGVSKRRMRHLLQKQEIEDLLYNVEIGNETTKENGQSKIEKDTVFGPLTIDTYIVCRLIPLVCKYKEEAPKVNRIFTALELISFSFTSFGALLAVLNLAEWVAITVAIAGALQSAVARSGLRARRDQLNVNISILHNLLTWWDSLTIVERRTLAAREKIVLTTEDCVLSLAEEQTGRKRNEGVSNIVKDTKRDAGAGGTAVEGAATAGAPENRQGADGGDGGLGGEHNE</sequence>
<dbReference type="AlphaFoldDB" id="A0A9W7F9T9"/>
<accession>A0A9W7F9T9</accession>
<dbReference type="Proteomes" id="UP001165082">
    <property type="component" value="Unassembled WGS sequence"/>
</dbReference>
<organism evidence="2 3">
    <name type="scientific">Triparma retinervis</name>
    <dbReference type="NCBI Taxonomy" id="2557542"/>
    <lineage>
        <taxon>Eukaryota</taxon>
        <taxon>Sar</taxon>
        <taxon>Stramenopiles</taxon>
        <taxon>Ochrophyta</taxon>
        <taxon>Bolidophyceae</taxon>
        <taxon>Parmales</taxon>
        <taxon>Triparmaceae</taxon>
        <taxon>Triparma</taxon>
    </lineage>
</organism>
<comment type="caution">
    <text evidence="2">The sequence shown here is derived from an EMBL/GenBank/DDBJ whole genome shotgun (WGS) entry which is preliminary data.</text>
</comment>
<protein>
    <submittedName>
        <fullName evidence="2">Uncharacterized protein</fullName>
    </submittedName>
</protein>
<evidence type="ECO:0000256" key="1">
    <source>
        <dbReference type="SAM" id="MobiDB-lite"/>
    </source>
</evidence>
<evidence type="ECO:0000313" key="3">
    <source>
        <dbReference type="Proteomes" id="UP001165082"/>
    </source>
</evidence>
<dbReference type="EMBL" id="BRXZ01000139">
    <property type="protein sequence ID" value="GMI06004.1"/>
    <property type="molecule type" value="Genomic_DNA"/>
</dbReference>
<gene>
    <name evidence="2" type="ORF">TrRE_jg7886</name>
</gene>
<feature type="region of interest" description="Disordered" evidence="1">
    <location>
        <begin position="285"/>
        <end position="335"/>
    </location>
</feature>
<feature type="compositionally biased region" description="Gly residues" evidence="1">
    <location>
        <begin position="322"/>
        <end position="335"/>
    </location>
</feature>
<feature type="compositionally biased region" description="Basic and acidic residues" evidence="1">
    <location>
        <begin position="36"/>
        <end position="45"/>
    </location>
</feature>
<proteinExistence type="predicted"/>